<reference evidence="1" key="1">
    <citation type="journal article" date="2020" name="Nature">
        <title>Giant virus diversity and host interactions through global metagenomics.</title>
        <authorList>
            <person name="Schulz F."/>
            <person name="Roux S."/>
            <person name="Paez-Espino D."/>
            <person name="Jungbluth S."/>
            <person name="Walsh D.A."/>
            <person name="Denef V.J."/>
            <person name="McMahon K.D."/>
            <person name="Konstantinidis K.T."/>
            <person name="Eloe-Fadrosh E.A."/>
            <person name="Kyrpides N.C."/>
            <person name="Woyke T."/>
        </authorList>
    </citation>
    <scope>NUCLEOTIDE SEQUENCE</scope>
    <source>
        <strain evidence="1">GVMAG-M-3300023174-107</strain>
    </source>
</reference>
<organism evidence="1">
    <name type="scientific">viral metagenome</name>
    <dbReference type="NCBI Taxonomy" id="1070528"/>
    <lineage>
        <taxon>unclassified sequences</taxon>
        <taxon>metagenomes</taxon>
        <taxon>organismal metagenomes</taxon>
    </lineage>
</organism>
<dbReference type="EMBL" id="MN739521">
    <property type="protein sequence ID" value="QHT10473.1"/>
    <property type="molecule type" value="Genomic_DNA"/>
</dbReference>
<sequence length="67" mass="7955">MPNKNKYKQRTDQEFEEEIKEAFQKTLPKLPKTSYCGLLGTKEGFAILKKMSWVEIEELTDYEFFGE</sequence>
<proteinExistence type="predicted"/>
<dbReference type="AlphaFoldDB" id="A0A6C0D1Y8"/>
<evidence type="ECO:0000313" key="1">
    <source>
        <dbReference type="EMBL" id="QHT10473.1"/>
    </source>
</evidence>
<name>A0A6C0D1Y8_9ZZZZ</name>
<accession>A0A6C0D1Y8</accession>
<protein>
    <submittedName>
        <fullName evidence="1">Uncharacterized protein</fullName>
    </submittedName>
</protein>